<comment type="cofactor">
    <cofactor evidence="1">
        <name>Mg(2+)</name>
        <dbReference type="ChEBI" id="CHEBI:18420"/>
    </cofactor>
</comment>
<evidence type="ECO:0000256" key="8">
    <source>
        <dbReference type="ARBA" id="ARBA00022842"/>
    </source>
</evidence>
<keyword evidence="4" id="KW-0235">DNA replication</keyword>
<evidence type="ECO:0000256" key="14">
    <source>
        <dbReference type="ARBA" id="ARBA00041592"/>
    </source>
</evidence>
<keyword evidence="9" id="KW-0234">DNA repair</keyword>
<evidence type="ECO:0000256" key="6">
    <source>
        <dbReference type="ARBA" id="ARBA00022763"/>
    </source>
</evidence>
<dbReference type="GO" id="GO:0046872">
    <property type="term" value="F:metal ion binding"/>
    <property type="evidence" value="ECO:0007669"/>
    <property type="project" value="UniProtKB-KW"/>
</dbReference>
<keyword evidence="6" id="KW-0227">DNA damage</keyword>
<evidence type="ECO:0000256" key="12">
    <source>
        <dbReference type="ARBA" id="ARBA00038905"/>
    </source>
</evidence>
<evidence type="ECO:0000256" key="15">
    <source>
        <dbReference type="ARBA" id="ARBA00041979"/>
    </source>
</evidence>
<evidence type="ECO:0000256" key="13">
    <source>
        <dbReference type="ARBA" id="ARBA00040794"/>
    </source>
</evidence>
<evidence type="ECO:0000256" key="4">
    <source>
        <dbReference type="ARBA" id="ARBA00022705"/>
    </source>
</evidence>
<accession>A0A1S7LKZ7</accession>
<dbReference type="EMBL" id="LO017727">
    <property type="protein sequence ID" value="CRH06794.1"/>
    <property type="molecule type" value="Genomic_DNA"/>
</dbReference>
<dbReference type="PANTHER" id="PTHR47707">
    <property type="entry name" value="8-OXO-DGTP DIPHOSPHATASE"/>
    <property type="match status" value="1"/>
</dbReference>
<dbReference type="InterPro" id="IPR029119">
    <property type="entry name" value="MutY_C"/>
</dbReference>
<dbReference type="GO" id="GO:0044715">
    <property type="term" value="F:8-oxo-dGDP phosphatase activity"/>
    <property type="evidence" value="ECO:0007669"/>
    <property type="project" value="TreeGrafter"/>
</dbReference>
<gene>
    <name evidence="18" type="ORF">MAGMO_2639</name>
</gene>
<evidence type="ECO:0000256" key="10">
    <source>
        <dbReference type="ARBA" id="ARBA00035861"/>
    </source>
</evidence>
<keyword evidence="5" id="KW-0479">Metal-binding</keyword>
<name>A0A1S7LKZ7_MAGMO</name>
<dbReference type="AlphaFoldDB" id="A0A1S7LKZ7"/>
<evidence type="ECO:0000256" key="7">
    <source>
        <dbReference type="ARBA" id="ARBA00022801"/>
    </source>
</evidence>
<evidence type="ECO:0000256" key="16">
    <source>
        <dbReference type="ARBA" id="ARBA00042798"/>
    </source>
</evidence>
<dbReference type="GO" id="GO:0035539">
    <property type="term" value="F:8-oxo-7,8-dihydrodeoxyguanosine triphosphate pyrophosphatase activity"/>
    <property type="evidence" value="ECO:0007669"/>
    <property type="project" value="UniProtKB-EC"/>
</dbReference>
<dbReference type="GO" id="GO:0044716">
    <property type="term" value="F:8-oxo-GDP phosphatase activity"/>
    <property type="evidence" value="ECO:0007669"/>
    <property type="project" value="TreeGrafter"/>
</dbReference>
<dbReference type="InterPro" id="IPR020084">
    <property type="entry name" value="NUDIX_hydrolase_CS"/>
</dbReference>
<dbReference type="SUPFAM" id="SSF55811">
    <property type="entry name" value="Nudix"/>
    <property type="match status" value="1"/>
</dbReference>
<dbReference type="GO" id="GO:0006281">
    <property type="term" value="P:DNA repair"/>
    <property type="evidence" value="ECO:0007669"/>
    <property type="project" value="UniProtKB-KW"/>
</dbReference>
<comment type="catalytic activity">
    <reaction evidence="11">
        <text>8-oxo-GTP + H2O = 8-oxo-GMP + diphosphate + H(+)</text>
        <dbReference type="Rhea" id="RHEA:67616"/>
        <dbReference type="ChEBI" id="CHEBI:15377"/>
        <dbReference type="ChEBI" id="CHEBI:15378"/>
        <dbReference type="ChEBI" id="CHEBI:33019"/>
        <dbReference type="ChEBI" id="CHEBI:143553"/>
        <dbReference type="ChEBI" id="CHEBI:145694"/>
    </reaction>
</comment>
<evidence type="ECO:0000313" key="18">
    <source>
        <dbReference type="EMBL" id="CRH06794.1"/>
    </source>
</evidence>
<evidence type="ECO:0000256" key="5">
    <source>
        <dbReference type="ARBA" id="ARBA00022723"/>
    </source>
</evidence>
<comment type="similarity">
    <text evidence="2">Belongs to the Nudix hydrolase family.</text>
</comment>
<dbReference type="InterPro" id="IPR020476">
    <property type="entry name" value="Nudix_hydrolase"/>
</dbReference>
<dbReference type="GO" id="GO:0008413">
    <property type="term" value="F:8-oxo-7,8-dihydroguanosine triphosphate pyrophosphatase activity"/>
    <property type="evidence" value="ECO:0007669"/>
    <property type="project" value="TreeGrafter"/>
</dbReference>
<sequence length="144" mass="15992">MSSTPDTKKLLLVSAALITRQSPAGPQVLLTQRKKGSHLEDHWEFPGGKLHAGESPEEALIREIEEEVGLVIEALTPWRFVSHDYDHFHLLMTLFEVGRFQGEPQALDVAAVAWFTAPALKKLTFPPADEPLLAALFEQWGVAL</sequence>
<dbReference type="PANTHER" id="PTHR47707:SF1">
    <property type="entry name" value="NUDIX HYDROLASE FAMILY PROTEIN"/>
    <property type="match status" value="1"/>
</dbReference>
<proteinExistence type="inferred from homology"/>
<comment type="catalytic activity">
    <reaction evidence="10">
        <text>8-oxo-dGTP + H2O = 8-oxo-dGMP + diphosphate + H(+)</text>
        <dbReference type="Rhea" id="RHEA:31575"/>
        <dbReference type="ChEBI" id="CHEBI:15377"/>
        <dbReference type="ChEBI" id="CHEBI:15378"/>
        <dbReference type="ChEBI" id="CHEBI:33019"/>
        <dbReference type="ChEBI" id="CHEBI:63224"/>
        <dbReference type="ChEBI" id="CHEBI:77896"/>
        <dbReference type="EC" id="3.6.1.55"/>
    </reaction>
</comment>
<dbReference type="Pfam" id="PF14815">
    <property type="entry name" value="NUDIX_4"/>
    <property type="match status" value="1"/>
</dbReference>
<evidence type="ECO:0000256" key="3">
    <source>
        <dbReference type="ARBA" id="ARBA00022457"/>
    </source>
</evidence>
<dbReference type="CDD" id="cd03425">
    <property type="entry name" value="NUDIX_MutT_NudA_like"/>
    <property type="match status" value="1"/>
</dbReference>
<reference evidence="18" key="1">
    <citation type="submission" date="2015-04" db="EMBL/GenBank/DDBJ databases">
        <authorList>
            <person name="Syromyatnikov M.Y."/>
            <person name="Popov V.N."/>
        </authorList>
    </citation>
    <scope>NUCLEOTIDE SEQUENCE</scope>
    <source>
        <strain evidence="18">MO-1</strain>
    </source>
</reference>
<dbReference type="EC" id="3.6.1.55" evidence="12"/>
<evidence type="ECO:0000256" key="9">
    <source>
        <dbReference type="ARBA" id="ARBA00023204"/>
    </source>
</evidence>
<protein>
    <recommendedName>
        <fullName evidence="13">8-oxo-dGTP diphosphatase</fullName>
        <ecNumber evidence="12">3.6.1.55</ecNumber>
    </recommendedName>
    <alternativeName>
        <fullName evidence="16">7,8-dihydro-8-oxoguanine-triphosphatase</fullName>
    </alternativeName>
    <alternativeName>
        <fullName evidence="15">Mutator protein MutT</fullName>
    </alternativeName>
    <alternativeName>
        <fullName evidence="14">dGTP pyrophosphohydrolase</fullName>
    </alternativeName>
</protein>
<dbReference type="Gene3D" id="3.90.79.10">
    <property type="entry name" value="Nucleoside Triphosphate Pyrophosphohydrolase"/>
    <property type="match status" value="1"/>
</dbReference>
<dbReference type="PROSITE" id="PS51462">
    <property type="entry name" value="NUDIX"/>
    <property type="match status" value="1"/>
</dbReference>
<dbReference type="GO" id="GO:0006260">
    <property type="term" value="P:DNA replication"/>
    <property type="evidence" value="ECO:0007669"/>
    <property type="project" value="UniProtKB-KW"/>
</dbReference>
<evidence type="ECO:0000256" key="1">
    <source>
        <dbReference type="ARBA" id="ARBA00001946"/>
    </source>
</evidence>
<evidence type="ECO:0000259" key="17">
    <source>
        <dbReference type="PROSITE" id="PS51462"/>
    </source>
</evidence>
<dbReference type="PRINTS" id="PR00502">
    <property type="entry name" value="NUDIXFAMILY"/>
</dbReference>
<organism evidence="18">
    <name type="scientific">Magnetococcus massalia (strain MO-1)</name>
    <dbReference type="NCBI Taxonomy" id="451514"/>
    <lineage>
        <taxon>Bacteria</taxon>
        <taxon>Pseudomonadati</taxon>
        <taxon>Pseudomonadota</taxon>
        <taxon>Magnetococcia</taxon>
        <taxon>Magnetococcales</taxon>
        <taxon>Magnetococcaceae</taxon>
        <taxon>Magnetococcus</taxon>
    </lineage>
</organism>
<keyword evidence="3" id="KW-0515">Mutator protein</keyword>
<evidence type="ECO:0000256" key="2">
    <source>
        <dbReference type="ARBA" id="ARBA00005582"/>
    </source>
</evidence>
<dbReference type="InterPro" id="IPR000086">
    <property type="entry name" value="NUDIX_hydrolase_dom"/>
</dbReference>
<dbReference type="InterPro" id="IPR015797">
    <property type="entry name" value="NUDIX_hydrolase-like_dom_sf"/>
</dbReference>
<feature type="domain" description="Nudix hydrolase" evidence="17">
    <location>
        <begin position="8"/>
        <end position="139"/>
    </location>
</feature>
<dbReference type="PROSITE" id="PS00893">
    <property type="entry name" value="NUDIX_BOX"/>
    <property type="match status" value="1"/>
</dbReference>
<evidence type="ECO:0000256" key="11">
    <source>
        <dbReference type="ARBA" id="ARBA00036904"/>
    </source>
</evidence>
<dbReference type="InterPro" id="IPR047127">
    <property type="entry name" value="MutT-like"/>
</dbReference>
<keyword evidence="8" id="KW-0460">Magnesium</keyword>
<keyword evidence="7 18" id="KW-0378">Hydrolase</keyword>